<evidence type="ECO:0000256" key="2">
    <source>
        <dbReference type="RuleBase" id="RU362039"/>
    </source>
</evidence>
<dbReference type="CDD" id="cd00841">
    <property type="entry name" value="MPP_YfcE"/>
    <property type="match status" value="1"/>
</dbReference>
<feature type="domain" description="Calcineurin-like phosphoesterase" evidence="3">
    <location>
        <begin position="1"/>
        <end position="140"/>
    </location>
</feature>
<dbReference type="EC" id="3.1.4.-" evidence="2"/>
<dbReference type="KEGG" id="bayd:BSPP4475_14165"/>
<evidence type="ECO:0000256" key="1">
    <source>
        <dbReference type="ARBA" id="ARBA00008950"/>
    </source>
</evidence>
<gene>
    <name evidence="4" type="ORF">BSPP4475_14165</name>
</gene>
<dbReference type="InterPro" id="IPR024654">
    <property type="entry name" value="Calcineurin-like_PHP_lpxH"/>
</dbReference>
<accession>A0AA48MBJ4</accession>
<dbReference type="RefSeq" id="WP_304414491.1">
    <property type="nucleotide sequence ID" value="NZ_OY569118.1"/>
</dbReference>
<dbReference type="Gene3D" id="3.60.21.10">
    <property type="match status" value="1"/>
</dbReference>
<dbReference type="EMBL" id="OY569118">
    <property type="protein sequence ID" value="CAJ1003460.1"/>
    <property type="molecule type" value="Genomic_DNA"/>
</dbReference>
<dbReference type="GO" id="GO:0016787">
    <property type="term" value="F:hydrolase activity"/>
    <property type="evidence" value="ECO:0007669"/>
    <property type="project" value="UniProtKB-UniRule"/>
</dbReference>
<keyword evidence="2" id="KW-0479">Metal-binding</keyword>
<proteinExistence type="inferred from homology"/>
<dbReference type="Pfam" id="PF12850">
    <property type="entry name" value="Metallophos_2"/>
    <property type="match status" value="1"/>
</dbReference>
<comment type="cofactor">
    <cofactor evidence="2">
        <name>a divalent metal cation</name>
        <dbReference type="ChEBI" id="CHEBI:60240"/>
    </cofactor>
</comment>
<dbReference type="InterPro" id="IPR041802">
    <property type="entry name" value="MPP_YfcE"/>
</dbReference>
<comment type="similarity">
    <text evidence="1 2">Belongs to the metallophosphoesterase superfamily. YfcE family.</text>
</comment>
<reference evidence="4" key="1">
    <citation type="submission" date="2023-07" db="EMBL/GenBank/DDBJ databases">
        <authorList>
            <person name="Ivanov I."/>
            <person name="Teneva D."/>
            <person name="Stoikov I."/>
        </authorList>
    </citation>
    <scope>NUCLEOTIDE SEQUENCE</scope>
    <source>
        <strain evidence="4">4475</strain>
    </source>
</reference>
<evidence type="ECO:0000313" key="4">
    <source>
        <dbReference type="EMBL" id="CAJ1003460.1"/>
    </source>
</evidence>
<dbReference type="InterPro" id="IPR029052">
    <property type="entry name" value="Metallo-depent_PP-like"/>
</dbReference>
<dbReference type="InterPro" id="IPR000979">
    <property type="entry name" value="Phosphodiesterase_MJ0936/Vps29"/>
</dbReference>
<protein>
    <recommendedName>
        <fullName evidence="2">Phosphoesterase</fullName>
        <ecNumber evidence="2">3.1.4.-</ecNumber>
    </recommendedName>
</protein>
<sequence>MGILILSDTHGLVREVKETVERHAAEKVFHCGDFCVDRKRDPFADMILVRGNCDVDRDVPEEQLTEWKDLKILQTHGHLFGVKSSLMRLHYRAEETGANVVLFGHSHVPVCGVERGILFLNPGSLQLPRSFDVPTYAYLEQIETRKREVRVQVTYFDHHGNPVERLGGSFPCGADFLKNGEYVLYLNGYNG</sequence>
<name>A0AA48MBJ4_9BACL</name>
<keyword evidence="5" id="KW-1185">Reference proteome</keyword>
<evidence type="ECO:0000313" key="5">
    <source>
        <dbReference type="Proteomes" id="UP001189619"/>
    </source>
</evidence>
<dbReference type="Proteomes" id="UP001189619">
    <property type="component" value="Chromosome"/>
</dbReference>
<dbReference type="NCBIfam" id="TIGR00040">
    <property type="entry name" value="yfcE"/>
    <property type="match status" value="1"/>
</dbReference>
<dbReference type="PANTHER" id="PTHR11124">
    <property type="entry name" value="VACUOLAR SORTING PROTEIN VPS29"/>
    <property type="match status" value="1"/>
</dbReference>
<evidence type="ECO:0000259" key="3">
    <source>
        <dbReference type="Pfam" id="PF12850"/>
    </source>
</evidence>
<dbReference type="GO" id="GO:0046872">
    <property type="term" value="F:metal ion binding"/>
    <property type="evidence" value="ECO:0007669"/>
    <property type="project" value="UniProtKB-KW"/>
</dbReference>
<organism evidence="4 5">
    <name type="scientific">Brevibacillus aydinogluensis</name>
    <dbReference type="NCBI Taxonomy" id="927786"/>
    <lineage>
        <taxon>Bacteria</taxon>
        <taxon>Bacillati</taxon>
        <taxon>Bacillota</taxon>
        <taxon>Bacilli</taxon>
        <taxon>Bacillales</taxon>
        <taxon>Paenibacillaceae</taxon>
        <taxon>Brevibacillus</taxon>
    </lineage>
</organism>
<dbReference type="AlphaFoldDB" id="A0AA48MBJ4"/>
<dbReference type="SUPFAM" id="SSF56300">
    <property type="entry name" value="Metallo-dependent phosphatases"/>
    <property type="match status" value="1"/>
</dbReference>